<sequence length="334" mass="37314">MAFQYAYMFNELIQKLKQYDTVGVFSHIRPDGDCIGAQVATCLWLQENDIRAFAFNDDDVPLNLKWLADYYPIRQPDEKSLQKCDAFVLLDGNSPKRFGSYSDYIQDDPKPTYMVDHHPDPYDGFDFSISVEEASSTCELIFHLFLQNDISQLNEDAAKALYTGILTDTGSLQYDSVTPETMSIASELLRIGGFRPNEVAERVFSNKSLNQLHLLSKAMGTIELYEDNQIAVMYVTKEMLEETNTTNDDCEGFVGYPLSVTGIKAAILFKALGDGVKMSLRSKSNDVNVNKWARKIGGGGHKKASGAWHPGPLEETIKEVVEIGAEQLVSVDKS</sequence>
<dbReference type="PANTHER" id="PTHR47618">
    <property type="entry name" value="BIFUNCTIONAL OLIGORIBONUCLEASE AND PAP PHOSPHATASE NRNA"/>
    <property type="match status" value="1"/>
</dbReference>
<dbReference type="Proteomes" id="UP000324595">
    <property type="component" value="Unassembled WGS sequence"/>
</dbReference>
<feature type="domain" description="DHHA1" evidence="2">
    <location>
        <begin position="229"/>
        <end position="321"/>
    </location>
</feature>
<evidence type="ECO:0000313" key="3">
    <source>
        <dbReference type="EMBL" id="TYP93923.1"/>
    </source>
</evidence>
<evidence type="ECO:0000313" key="4">
    <source>
        <dbReference type="Proteomes" id="UP000324595"/>
    </source>
</evidence>
<dbReference type="InterPro" id="IPR001667">
    <property type="entry name" value="DDH_dom"/>
</dbReference>
<dbReference type="EMBL" id="VNHY01000002">
    <property type="protein sequence ID" value="TYP93923.1"/>
    <property type="molecule type" value="Genomic_DNA"/>
</dbReference>
<gene>
    <name evidence="3" type="ORF">LX73_1639</name>
</gene>
<dbReference type="AlphaFoldDB" id="A0A5D3YJH8"/>
<dbReference type="SUPFAM" id="SSF64182">
    <property type="entry name" value="DHH phosphoesterases"/>
    <property type="match status" value="1"/>
</dbReference>
<feature type="domain" description="DDH" evidence="1">
    <location>
        <begin position="22"/>
        <end position="165"/>
    </location>
</feature>
<keyword evidence="4" id="KW-1185">Reference proteome</keyword>
<dbReference type="GO" id="GO:0003676">
    <property type="term" value="F:nucleic acid binding"/>
    <property type="evidence" value="ECO:0007669"/>
    <property type="project" value="InterPro"/>
</dbReference>
<evidence type="ECO:0000259" key="2">
    <source>
        <dbReference type="Pfam" id="PF02272"/>
    </source>
</evidence>
<name>A0A5D3YJH8_9BACT</name>
<dbReference type="PANTHER" id="PTHR47618:SF1">
    <property type="entry name" value="BIFUNCTIONAL OLIGORIBONUCLEASE AND PAP PHOSPHATASE NRNA"/>
    <property type="match status" value="1"/>
</dbReference>
<dbReference type="InterPro" id="IPR038763">
    <property type="entry name" value="DHH_sf"/>
</dbReference>
<dbReference type="Pfam" id="PF01368">
    <property type="entry name" value="DHH"/>
    <property type="match status" value="1"/>
</dbReference>
<reference evidence="3 4" key="1">
    <citation type="submission" date="2019-07" db="EMBL/GenBank/DDBJ databases">
        <title>Genomic Encyclopedia of Archaeal and Bacterial Type Strains, Phase II (KMG-II): from individual species to whole genera.</title>
        <authorList>
            <person name="Goeker M."/>
        </authorList>
    </citation>
    <scope>NUCLEOTIDE SEQUENCE [LARGE SCALE GENOMIC DNA]</scope>
    <source>
        <strain evidence="3 4">DSM 21935</strain>
    </source>
</reference>
<protein>
    <submittedName>
        <fullName evidence="3">Phosphoesterase RecJ domain-containing protein</fullName>
    </submittedName>
</protein>
<dbReference type="Gene3D" id="3.90.1640.10">
    <property type="entry name" value="inorganic pyrophosphatase (n-terminal core)"/>
    <property type="match status" value="1"/>
</dbReference>
<dbReference type="InterPro" id="IPR003156">
    <property type="entry name" value="DHHA1_dom"/>
</dbReference>
<proteinExistence type="predicted"/>
<dbReference type="Pfam" id="PF02272">
    <property type="entry name" value="DHHA1"/>
    <property type="match status" value="1"/>
</dbReference>
<accession>A0A5D3YJH8</accession>
<dbReference type="RefSeq" id="WP_246138196.1">
    <property type="nucleotide sequence ID" value="NZ_VNHY01000002.1"/>
</dbReference>
<comment type="caution">
    <text evidence="3">The sequence shown here is derived from an EMBL/GenBank/DDBJ whole genome shotgun (WGS) entry which is preliminary data.</text>
</comment>
<organism evidence="3 4">
    <name type="scientific">Fodinibius salinus</name>
    <dbReference type="NCBI Taxonomy" id="860790"/>
    <lineage>
        <taxon>Bacteria</taxon>
        <taxon>Pseudomonadati</taxon>
        <taxon>Balneolota</taxon>
        <taxon>Balneolia</taxon>
        <taxon>Balneolales</taxon>
        <taxon>Balneolaceae</taxon>
        <taxon>Fodinibius</taxon>
    </lineage>
</organism>
<evidence type="ECO:0000259" key="1">
    <source>
        <dbReference type="Pfam" id="PF01368"/>
    </source>
</evidence>
<dbReference type="Gene3D" id="3.10.310.30">
    <property type="match status" value="1"/>
</dbReference>
<dbReference type="InterPro" id="IPR051319">
    <property type="entry name" value="Oligoribo/pAp-PDE_c-di-AMP_PDE"/>
</dbReference>